<gene>
    <name evidence="1" type="ORF">SK571_32725</name>
</gene>
<reference evidence="1 2" key="1">
    <citation type="submission" date="2023-11" db="EMBL/GenBank/DDBJ databases">
        <title>Lentzea sokolovensis, sp. nov., Lentzea kristufkii, sp. nov., and Lentzea miocenensis, sp. nov., rare actinobacteria from Sokolov Coal Basin, Miocene lacustrine sediment, Czech Republic.</title>
        <authorList>
            <person name="Lara A."/>
            <person name="Kotroba L."/>
            <person name="Nouioui I."/>
            <person name="Neumann-Schaal M."/>
            <person name="Mast Y."/>
            <person name="Chronakova A."/>
        </authorList>
    </citation>
    <scope>NUCLEOTIDE SEQUENCE [LARGE SCALE GENOMIC DNA]</scope>
    <source>
        <strain evidence="1 2">BCCO 10_0798</strain>
    </source>
</reference>
<evidence type="ECO:0000313" key="1">
    <source>
        <dbReference type="EMBL" id="MDX8054160.1"/>
    </source>
</evidence>
<proteinExistence type="predicted"/>
<protein>
    <submittedName>
        <fullName evidence="1">Uncharacterized protein</fullName>
    </submittedName>
</protein>
<dbReference type="EMBL" id="JAXAVV010000019">
    <property type="protein sequence ID" value="MDX8054160.1"/>
    <property type="molecule type" value="Genomic_DNA"/>
</dbReference>
<evidence type="ECO:0000313" key="2">
    <source>
        <dbReference type="Proteomes" id="UP001271792"/>
    </source>
</evidence>
<keyword evidence="2" id="KW-1185">Reference proteome</keyword>
<accession>A0ABU4U0Q7</accession>
<name>A0ABU4U0Q7_9PSEU</name>
<organism evidence="1 2">
    <name type="scientific">Lentzea kristufekii</name>
    <dbReference type="NCBI Taxonomy" id="3095430"/>
    <lineage>
        <taxon>Bacteria</taxon>
        <taxon>Bacillati</taxon>
        <taxon>Actinomycetota</taxon>
        <taxon>Actinomycetes</taxon>
        <taxon>Pseudonocardiales</taxon>
        <taxon>Pseudonocardiaceae</taxon>
        <taxon>Lentzea</taxon>
    </lineage>
</organism>
<comment type="caution">
    <text evidence="1">The sequence shown here is derived from an EMBL/GenBank/DDBJ whole genome shotgun (WGS) entry which is preliminary data.</text>
</comment>
<dbReference type="Proteomes" id="UP001271792">
    <property type="component" value="Unassembled WGS sequence"/>
</dbReference>
<dbReference type="RefSeq" id="WP_319987956.1">
    <property type="nucleotide sequence ID" value="NZ_JAXAVV010000019.1"/>
</dbReference>
<sequence>MPRTDDLWTSLGSVVLVTTGLCRLEHDVAVGREIESGLIVV</sequence>